<dbReference type="EMBL" id="WBUI01000032">
    <property type="protein sequence ID" value="KAB2929365.1"/>
    <property type="molecule type" value="Genomic_DNA"/>
</dbReference>
<sequence length="201" mass="23094">MRIYLLEGTKEYLRYARFSHPGTWAPGILCKECGQSTQKLTEPLLVEWEPDSDFIADFSWCSYVALITQEVAEKLLDAGFEILLGSVDFVKPAQKRARKARVAYPYSGPPLFWMMPTEMVSVDEEGSNIRLDIDCKECGQKRYTFRREGLAIDSKNWNSPKIFRVAQYTRSRAMFVSEQGRDIILRHGFTNVRFSEAGIIS</sequence>
<name>A0A833GXP2_9LEPT</name>
<gene>
    <name evidence="1" type="ORF">F9K24_20030</name>
</gene>
<dbReference type="Proteomes" id="UP000460298">
    <property type="component" value="Unassembled WGS sequence"/>
</dbReference>
<comment type="caution">
    <text evidence="1">The sequence shown here is derived from an EMBL/GenBank/DDBJ whole genome shotgun (WGS) entry which is preliminary data.</text>
</comment>
<protein>
    <submittedName>
        <fullName evidence="1">Uncharacterized protein</fullName>
    </submittedName>
</protein>
<reference evidence="1 2" key="1">
    <citation type="submission" date="2019-10" db="EMBL/GenBank/DDBJ databases">
        <title>Extracellular Electron Transfer in a Candidatus Methanoperedens spp. Enrichment Culture.</title>
        <authorList>
            <person name="Berger S."/>
            <person name="Rangel Shaw D."/>
            <person name="Berben T."/>
            <person name="In 'T Zandt M."/>
            <person name="Frank J."/>
            <person name="Reimann J."/>
            <person name="Jetten M.S.M."/>
            <person name="Welte C.U."/>
        </authorList>
    </citation>
    <scope>NUCLEOTIDE SEQUENCE [LARGE SCALE GENOMIC DNA]</scope>
    <source>
        <strain evidence="1">SB12</strain>
    </source>
</reference>
<evidence type="ECO:0000313" key="1">
    <source>
        <dbReference type="EMBL" id="KAB2929365.1"/>
    </source>
</evidence>
<evidence type="ECO:0000313" key="2">
    <source>
        <dbReference type="Proteomes" id="UP000460298"/>
    </source>
</evidence>
<accession>A0A833GXP2</accession>
<dbReference type="AlphaFoldDB" id="A0A833GXP2"/>
<proteinExistence type="predicted"/>
<organism evidence="1 2">
    <name type="scientific">Leptonema illini</name>
    <dbReference type="NCBI Taxonomy" id="183"/>
    <lineage>
        <taxon>Bacteria</taxon>
        <taxon>Pseudomonadati</taxon>
        <taxon>Spirochaetota</taxon>
        <taxon>Spirochaetia</taxon>
        <taxon>Leptospirales</taxon>
        <taxon>Leptospiraceae</taxon>
        <taxon>Leptonema</taxon>
    </lineage>
</organism>